<comment type="caution">
    <text evidence="2">The sequence shown here is derived from an EMBL/GenBank/DDBJ whole genome shotgun (WGS) entry which is preliminary data.</text>
</comment>
<keyword evidence="2" id="KW-0238">DNA-binding</keyword>
<feature type="domain" description="Arc-like DNA binding" evidence="1">
    <location>
        <begin position="8"/>
        <end position="44"/>
    </location>
</feature>
<gene>
    <name evidence="2" type="ORF">IOD40_06575</name>
</gene>
<evidence type="ECO:0000259" key="1">
    <source>
        <dbReference type="Pfam" id="PF03869"/>
    </source>
</evidence>
<organism evidence="2 3">
    <name type="scientific">Aquamicrobium zhengzhouense</name>
    <dbReference type="NCBI Taxonomy" id="2781738"/>
    <lineage>
        <taxon>Bacteria</taxon>
        <taxon>Pseudomonadati</taxon>
        <taxon>Pseudomonadota</taxon>
        <taxon>Alphaproteobacteria</taxon>
        <taxon>Hyphomicrobiales</taxon>
        <taxon>Phyllobacteriaceae</taxon>
        <taxon>Aquamicrobium</taxon>
    </lineage>
</organism>
<dbReference type="EMBL" id="JADGMQ010000003">
    <property type="protein sequence ID" value="MBI1620328.1"/>
    <property type="molecule type" value="Genomic_DNA"/>
</dbReference>
<dbReference type="InterPro" id="IPR005569">
    <property type="entry name" value="Arc_DNA-bd_dom"/>
</dbReference>
<dbReference type="InterPro" id="IPR010985">
    <property type="entry name" value="Ribbon_hlx_hlx"/>
</dbReference>
<dbReference type="Gene3D" id="1.10.1220.10">
    <property type="entry name" value="Met repressor-like"/>
    <property type="match status" value="1"/>
</dbReference>
<keyword evidence="3" id="KW-1185">Reference proteome</keyword>
<protein>
    <submittedName>
        <fullName evidence="2">Arc family DNA-binding protein</fullName>
    </submittedName>
</protein>
<evidence type="ECO:0000313" key="2">
    <source>
        <dbReference type="EMBL" id="MBI1620328.1"/>
    </source>
</evidence>
<sequence length="70" mass="7776">MSQPDPSSFHLRMPPALQKQIKRAALDNDRSINAEIVARLERTFGDDDQARAEAARLLSQALTILDRGTS</sequence>
<dbReference type="SUPFAM" id="SSF47598">
    <property type="entry name" value="Ribbon-helix-helix"/>
    <property type="match status" value="1"/>
</dbReference>
<dbReference type="Pfam" id="PF03869">
    <property type="entry name" value="Arc"/>
    <property type="match status" value="1"/>
</dbReference>
<dbReference type="RefSeq" id="WP_198475582.1">
    <property type="nucleotide sequence ID" value="NZ_JADGMQ010000003.1"/>
</dbReference>
<dbReference type="GO" id="GO:0003677">
    <property type="term" value="F:DNA binding"/>
    <property type="evidence" value="ECO:0007669"/>
    <property type="project" value="UniProtKB-KW"/>
</dbReference>
<accession>A0ABS0SAL4</accession>
<dbReference type="InterPro" id="IPR013321">
    <property type="entry name" value="Arc_rbn_hlx_hlx"/>
</dbReference>
<proteinExistence type="predicted"/>
<reference evidence="2 3" key="1">
    <citation type="submission" date="2020-10" db="EMBL/GenBank/DDBJ databases">
        <title>Aquamicrobium zhengzhouensis sp. nov., a exopolysaccharide producing bacterium isolated from farmland soil.</title>
        <authorList>
            <person name="Wang X."/>
        </authorList>
    </citation>
    <scope>NUCLEOTIDE SEQUENCE [LARGE SCALE GENOMIC DNA]</scope>
    <source>
        <strain evidence="3">cd-1</strain>
    </source>
</reference>
<name>A0ABS0SAL4_9HYPH</name>
<evidence type="ECO:0000313" key="3">
    <source>
        <dbReference type="Proteomes" id="UP000601789"/>
    </source>
</evidence>
<dbReference type="Proteomes" id="UP000601789">
    <property type="component" value="Unassembled WGS sequence"/>
</dbReference>